<sequence length="78" mass="8197">MIEDQLPQGAARQSDHSGNRYQHGSEEAQKKNRGRTTTAAAAANSISTTLFGGVINMGVTAIASRSVLLCLIAAKQLI</sequence>
<evidence type="ECO:0000313" key="2">
    <source>
        <dbReference type="EMBL" id="OPH81439.1"/>
    </source>
</evidence>
<gene>
    <name evidence="2" type="ORF">B2M20_17685</name>
</gene>
<evidence type="ECO:0000313" key="3">
    <source>
        <dbReference type="Proteomes" id="UP000189940"/>
    </source>
</evidence>
<feature type="region of interest" description="Disordered" evidence="1">
    <location>
        <begin position="1"/>
        <end position="39"/>
    </location>
</feature>
<proteinExistence type="predicted"/>
<feature type="compositionally biased region" description="Basic and acidic residues" evidence="1">
    <location>
        <begin position="13"/>
        <end position="30"/>
    </location>
</feature>
<protein>
    <submittedName>
        <fullName evidence="2">Uncharacterized protein</fullName>
    </submittedName>
</protein>
<keyword evidence="3" id="KW-1185">Reference proteome</keyword>
<comment type="caution">
    <text evidence="2">The sequence shown here is derived from an EMBL/GenBank/DDBJ whole genome shotgun (WGS) entry which is preliminary data.</text>
</comment>
<dbReference type="Proteomes" id="UP000189940">
    <property type="component" value="Unassembled WGS sequence"/>
</dbReference>
<dbReference type="EMBL" id="MWPQ01000066">
    <property type="protein sequence ID" value="OPH81439.1"/>
    <property type="molecule type" value="Genomic_DNA"/>
</dbReference>
<reference evidence="2 3" key="1">
    <citation type="submission" date="2017-02" db="EMBL/GenBank/DDBJ databases">
        <title>Genome sequence of the nitrite-oxidizing bacterium Nitrobacter vulgaris strain Ab1.</title>
        <authorList>
            <person name="Mellbye B.L."/>
            <person name="Davis E.W."/>
            <person name="Spieck E."/>
            <person name="Chang J.H."/>
            <person name="Bottomley P.J."/>
            <person name="Sayavedra-Soto L.A."/>
        </authorList>
    </citation>
    <scope>NUCLEOTIDE SEQUENCE [LARGE SCALE GENOMIC DNA]</scope>
    <source>
        <strain evidence="2 3">Ab1</strain>
    </source>
</reference>
<accession>A0A1V4HUA4</accession>
<evidence type="ECO:0000256" key="1">
    <source>
        <dbReference type="SAM" id="MobiDB-lite"/>
    </source>
</evidence>
<name>A0A1V4HUA4_NITVU</name>
<dbReference type="AlphaFoldDB" id="A0A1V4HUA4"/>
<organism evidence="2 3">
    <name type="scientific">Nitrobacter vulgaris</name>
    <dbReference type="NCBI Taxonomy" id="29421"/>
    <lineage>
        <taxon>Bacteria</taxon>
        <taxon>Pseudomonadati</taxon>
        <taxon>Pseudomonadota</taxon>
        <taxon>Alphaproteobacteria</taxon>
        <taxon>Hyphomicrobiales</taxon>
        <taxon>Nitrobacteraceae</taxon>
        <taxon>Nitrobacter</taxon>
    </lineage>
</organism>